<reference evidence="2" key="1">
    <citation type="submission" date="2016-04" db="EMBL/GenBank/DDBJ databases">
        <authorList>
            <person name="Evans L.H."/>
            <person name="Alamgir A."/>
            <person name="Owens N."/>
            <person name="Weber N.D."/>
            <person name="Virtaneva K."/>
            <person name="Barbian K."/>
            <person name="Babar A."/>
            <person name="Rosenke K."/>
        </authorList>
    </citation>
    <scope>NUCLEOTIDE SEQUENCE</scope>
    <source>
        <strain evidence="2">86-1</strain>
    </source>
</reference>
<name>A0A212JEJ2_9BACT</name>
<proteinExistence type="predicted"/>
<dbReference type="AlphaFoldDB" id="A0A212JEJ2"/>
<evidence type="ECO:0000256" key="1">
    <source>
        <dbReference type="SAM" id="SignalP"/>
    </source>
</evidence>
<gene>
    <name evidence="2" type="ORF">KL86DYS1_12012</name>
</gene>
<accession>A0A212JEJ2</accession>
<dbReference type="PROSITE" id="PS51257">
    <property type="entry name" value="PROKAR_LIPOPROTEIN"/>
    <property type="match status" value="1"/>
</dbReference>
<feature type="chain" id="PRO_5012081002" description="DUF4625 domain-containing protein" evidence="1">
    <location>
        <begin position="23"/>
        <end position="162"/>
    </location>
</feature>
<evidence type="ECO:0008006" key="3">
    <source>
        <dbReference type="Google" id="ProtNLM"/>
    </source>
</evidence>
<evidence type="ECO:0000313" key="2">
    <source>
        <dbReference type="EMBL" id="SBV97832.1"/>
    </source>
</evidence>
<sequence>MKLKISLYLLISFLFLLNTAMSCDEKEGGEPKAVTIKAIELYNINNEGQGPVISDEPIKKEAYMIGIRYLIEENEETTGLYYRVSDNIKSEQIVSNVDIGEEYPAGSDISGLFTKTSYTSILLDNAFVLKKSIPAGTYSFKVILTTKEDKVMEASTNLIELY</sequence>
<organism evidence="2">
    <name type="scientific">uncultured Dysgonomonas sp</name>
    <dbReference type="NCBI Taxonomy" id="206096"/>
    <lineage>
        <taxon>Bacteria</taxon>
        <taxon>Pseudomonadati</taxon>
        <taxon>Bacteroidota</taxon>
        <taxon>Bacteroidia</taxon>
        <taxon>Bacteroidales</taxon>
        <taxon>Dysgonomonadaceae</taxon>
        <taxon>Dysgonomonas</taxon>
        <taxon>environmental samples</taxon>
    </lineage>
</organism>
<feature type="signal peptide" evidence="1">
    <location>
        <begin position="1"/>
        <end position="22"/>
    </location>
</feature>
<keyword evidence="1" id="KW-0732">Signal</keyword>
<dbReference type="Pfam" id="PF16437">
    <property type="entry name" value="DUF5034"/>
    <property type="match status" value="1"/>
</dbReference>
<protein>
    <recommendedName>
        <fullName evidence="3">DUF4625 domain-containing protein</fullName>
    </recommendedName>
</protein>
<dbReference type="InterPro" id="IPR032215">
    <property type="entry name" value="DUF5034"/>
</dbReference>
<dbReference type="RefSeq" id="WP_296940434.1">
    <property type="nucleotide sequence ID" value="NZ_LT599032.1"/>
</dbReference>
<dbReference type="EMBL" id="FLUM01000001">
    <property type="protein sequence ID" value="SBV97832.1"/>
    <property type="molecule type" value="Genomic_DNA"/>
</dbReference>